<feature type="region of interest" description="Disordered" evidence="1">
    <location>
        <begin position="1"/>
        <end position="20"/>
    </location>
</feature>
<evidence type="ECO:0000256" key="1">
    <source>
        <dbReference type="SAM" id="MobiDB-lite"/>
    </source>
</evidence>
<protein>
    <submittedName>
        <fullName evidence="2">Uncharacterized protein</fullName>
    </submittedName>
</protein>
<name>A0A0A9BV42_ARUDO</name>
<accession>A0A0A9BV42</accession>
<evidence type="ECO:0000313" key="2">
    <source>
        <dbReference type="EMBL" id="JAD63097.1"/>
    </source>
</evidence>
<dbReference type="AlphaFoldDB" id="A0A0A9BV42"/>
<reference evidence="2" key="1">
    <citation type="submission" date="2014-09" db="EMBL/GenBank/DDBJ databases">
        <authorList>
            <person name="Magalhaes I.L.F."/>
            <person name="Oliveira U."/>
            <person name="Santos F.R."/>
            <person name="Vidigal T.H.D.A."/>
            <person name="Brescovit A.D."/>
            <person name="Santos A.J."/>
        </authorList>
    </citation>
    <scope>NUCLEOTIDE SEQUENCE</scope>
    <source>
        <tissue evidence="2">Shoot tissue taken approximately 20 cm above the soil surface</tissue>
    </source>
</reference>
<proteinExistence type="predicted"/>
<organism evidence="2">
    <name type="scientific">Arundo donax</name>
    <name type="common">Giant reed</name>
    <name type="synonym">Donax arundinaceus</name>
    <dbReference type="NCBI Taxonomy" id="35708"/>
    <lineage>
        <taxon>Eukaryota</taxon>
        <taxon>Viridiplantae</taxon>
        <taxon>Streptophyta</taxon>
        <taxon>Embryophyta</taxon>
        <taxon>Tracheophyta</taxon>
        <taxon>Spermatophyta</taxon>
        <taxon>Magnoliopsida</taxon>
        <taxon>Liliopsida</taxon>
        <taxon>Poales</taxon>
        <taxon>Poaceae</taxon>
        <taxon>PACMAD clade</taxon>
        <taxon>Arundinoideae</taxon>
        <taxon>Arundineae</taxon>
        <taxon>Arundo</taxon>
    </lineage>
</organism>
<reference evidence="2" key="2">
    <citation type="journal article" date="2015" name="Data Brief">
        <title>Shoot transcriptome of the giant reed, Arundo donax.</title>
        <authorList>
            <person name="Barrero R.A."/>
            <person name="Guerrero F.D."/>
            <person name="Moolhuijzen P."/>
            <person name="Goolsby J.A."/>
            <person name="Tidwell J."/>
            <person name="Bellgard S.E."/>
            <person name="Bellgard M.I."/>
        </authorList>
    </citation>
    <scope>NUCLEOTIDE SEQUENCE</scope>
    <source>
        <tissue evidence="2">Shoot tissue taken approximately 20 cm above the soil surface</tissue>
    </source>
</reference>
<dbReference type="EMBL" id="GBRH01234798">
    <property type="protein sequence ID" value="JAD63097.1"/>
    <property type="molecule type" value="Transcribed_RNA"/>
</dbReference>
<feature type="compositionally biased region" description="Basic and acidic residues" evidence="1">
    <location>
        <begin position="7"/>
        <end position="20"/>
    </location>
</feature>
<sequence>MQRKEKQRAGAEQRPEPEAP</sequence>